<evidence type="ECO:0000313" key="8">
    <source>
        <dbReference type="Proteomes" id="UP001558613"/>
    </source>
</evidence>
<evidence type="ECO:0000313" key="7">
    <source>
        <dbReference type="EMBL" id="KAL1261098.1"/>
    </source>
</evidence>
<keyword evidence="8" id="KW-1185">Reference proteome</keyword>
<comment type="caution">
    <text evidence="7">The sequence shown here is derived from an EMBL/GenBank/DDBJ whole genome shotgun (WGS) entry which is preliminary data.</text>
</comment>
<reference evidence="7 8" key="1">
    <citation type="submission" date="2023-09" db="EMBL/GenBank/DDBJ databases">
        <authorList>
            <person name="Wang M."/>
        </authorList>
    </citation>
    <scope>NUCLEOTIDE SEQUENCE [LARGE SCALE GENOMIC DNA]</scope>
    <source>
        <strain evidence="7">GT-2023</strain>
        <tissue evidence="7">Liver</tissue>
    </source>
</reference>
<sequence>MVCSLVAIKGTSAGDHVIAPLLRSGFQMVLTRQFISLVCIRIHSVIESVKARQTHTEKLRVQSSMNVRAGALLYSLHIICAGVFADVWKVKVESEMEALVSSCVVVPCSFTYPAQQQPSDRIRAMWHMKDKWDEIIFHKDSTRVLDNFKGRTKLLGSLGGSNCTLEIDEVRNHDNGPYCFRVELETSVKDKYSFVGNCVSFTMIEQASKPELHAEQSVQEGEPAVFKCSVRHTCPSHQPTLTWSHPGKIIMSYKDIGRGIWEAESLLTFTPTKEDDHSDITCTVKYHGNVKGEMTAIRPIFVKEQATLTHIIIPAVSGLGAALLVGLLCFFIVKRYKKRIEDLQSRSDNGMWGRLSRMSRRFRSGHSSGGPGGREQRRSIWSRFSRRGQGHQIDRDFDSKANNVCTVSGNKPFSKARMPSPKSKAKSDYDHNYDDDYTNTADLNLYGNI</sequence>
<dbReference type="PANTHER" id="PTHR46484">
    <property type="entry name" value="SI:CH211-171H4.5-RELATED"/>
    <property type="match status" value="1"/>
</dbReference>
<evidence type="ECO:0000259" key="6">
    <source>
        <dbReference type="PROSITE" id="PS50835"/>
    </source>
</evidence>
<dbReference type="PANTHER" id="PTHR46484:SF7">
    <property type="entry name" value="MYELIN-ASSOCIATED GLYCOPROTEIN-LIKE-RELATED"/>
    <property type="match status" value="1"/>
</dbReference>
<dbReference type="Pfam" id="PF08205">
    <property type="entry name" value="C2-set_2"/>
    <property type="match status" value="1"/>
</dbReference>
<dbReference type="EMBL" id="JAYMGO010000015">
    <property type="protein sequence ID" value="KAL1261098.1"/>
    <property type="molecule type" value="Genomic_DNA"/>
</dbReference>
<gene>
    <name evidence="7" type="ORF">QQF64_008925</name>
</gene>
<comment type="subcellular location">
    <subcellularLocation>
        <location evidence="1">Membrane</location>
        <topology evidence="1">Single-pass membrane protein</topology>
    </subcellularLocation>
</comment>
<organism evidence="7 8">
    <name type="scientific">Cirrhinus molitorella</name>
    <name type="common">mud carp</name>
    <dbReference type="NCBI Taxonomy" id="172907"/>
    <lineage>
        <taxon>Eukaryota</taxon>
        <taxon>Metazoa</taxon>
        <taxon>Chordata</taxon>
        <taxon>Craniata</taxon>
        <taxon>Vertebrata</taxon>
        <taxon>Euteleostomi</taxon>
        <taxon>Actinopterygii</taxon>
        <taxon>Neopterygii</taxon>
        <taxon>Teleostei</taxon>
        <taxon>Ostariophysi</taxon>
        <taxon>Cypriniformes</taxon>
        <taxon>Cyprinidae</taxon>
        <taxon>Labeoninae</taxon>
        <taxon>Labeonini</taxon>
        <taxon>Cirrhinus</taxon>
    </lineage>
</organism>
<dbReference type="SMART" id="SM00409">
    <property type="entry name" value="IG"/>
    <property type="match status" value="2"/>
</dbReference>
<protein>
    <recommendedName>
        <fullName evidence="6">Ig-like domain-containing protein</fullName>
    </recommendedName>
</protein>
<evidence type="ECO:0000256" key="2">
    <source>
        <dbReference type="ARBA" id="ARBA00023136"/>
    </source>
</evidence>
<dbReference type="InterPro" id="IPR036179">
    <property type="entry name" value="Ig-like_dom_sf"/>
</dbReference>
<keyword evidence="5" id="KW-0812">Transmembrane</keyword>
<keyword evidence="5" id="KW-1133">Transmembrane helix</keyword>
<dbReference type="InterPro" id="IPR013783">
    <property type="entry name" value="Ig-like_fold"/>
</dbReference>
<feature type="transmembrane region" description="Helical" evidence="5">
    <location>
        <begin position="311"/>
        <end position="333"/>
    </location>
</feature>
<dbReference type="InterPro" id="IPR003599">
    <property type="entry name" value="Ig_sub"/>
</dbReference>
<keyword evidence="2 5" id="KW-0472">Membrane</keyword>
<feature type="domain" description="Ig-like" evidence="6">
    <location>
        <begin position="210"/>
        <end position="295"/>
    </location>
</feature>
<evidence type="ECO:0000256" key="1">
    <source>
        <dbReference type="ARBA" id="ARBA00004167"/>
    </source>
</evidence>
<dbReference type="InterPro" id="IPR007110">
    <property type="entry name" value="Ig-like_dom"/>
</dbReference>
<evidence type="ECO:0000256" key="5">
    <source>
        <dbReference type="SAM" id="Phobius"/>
    </source>
</evidence>
<proteinExistence type="predicted"/>
<keyword evidence="3" id="KW-1015">Disulfide bond</keyword>
<accession>A0ABR3M7I5</accession>
<evidence type="ECO:0000256" key="3">
    <source>
        <dbReference type="ARBA" id="ARBA00023157"/>
    </source>
</evidence>
<dbReference type="Proteomes" id="UP001558613">
    <property type="component" value="Unassembled WGS sequence"/>
</dbReference>
<evidence type="ECO:0000256" key="4">
    <source>
        <dbReference type="SAM" id="MobiDB-lite"/>
    </source>
</evidence>
<feature type="region of interest" description="Disordered" evidence="4">
    <location>
        <begin position="408"/>
        <end position="431"/>
    </location>
</feature>
<dbReference type="SUPFAM" id="SSF48726">
    <property type="entry name" value="Immunoglobulin"/>
    <property type="match status" value="2"/>
</dbReference>
<dbReference type="Gene3D" id="2.60.40.10">
    <property type="entry name" value="Immunoglobulins"/>
    <property type="match status" value="2"/>
</dbReference>
<dbReference type="PROSITE" id="PS50835">
    <property type="entry name" value="IG_LIKE"/>
    <property type="match status" value="1"/>
</dbReference>
<name>A0ABR3M7I5_9TELE</name>
<dbReference type="InterPro" id="IPR013162">
    <property type="entry name" value="CD80_C2-set"/>
</dbReference>